<keyword evidence="2" id="KW-1185">Reference proteome</keyword>
<dbReference type="PATRIC" id="fig|92706.3.peg.2530"/>
<dbReference type="AlphaFoldDB" id="A0A0F6WRE4"/>
<accession>A0A0F6WRE4</accession>
<sequence>MPISELIQHAQKFAIDNGTTISLPRARKVALAIKKRMDKFIVQAETPDEYRSITHSDITGETAVNNILRELLGSDTTGRAGE</sequence>
<dbReference type="HOGENOM" id="CLU_2551658_0_0_11"/>
<dbReference type="EMBL" id="CP011309">
    <property type="protein sequence ID" value="AKF28230.1"/>
    <property type="molecule type" value="Genomic_DNA"/>
</dbReference>
<gene>
    <name evidence="1" type="ORF">YH66_12090</name>
</gene>
<proteinExistence type="predicted"/>
<name>A0A0F6WRE4_9CORY</name>
<dbReference type="RefSeq" id="WP_040072911.1">
    <property type="nucleotide sequence ID" value="NZ_CP011309.1"/>
</dbReference>
<organism evidence="1 2">
    <name type="scientific">[Brevibacterium] flavum</name>
    <dbReference type="NCBI Taxonomy" id="92706"/>
    <lineage>
        <taxon>Bacteria</taxon>
        <taxon>Bacillati</taxon>
        <taxon>Actinomycetota</taxon>
        <taxon>Actinomycetes</taxon>
        <taxon>Mycobacteriales</taxon>
        <taxon>Corynebacteriaceae</taxon>
        <taxon>Corynebacterium</taxon>
    </lineage>
</organism>
<evidence type="ECO:0000313" key="1">
    <source>
        <dbReference type="EMBL" id="AKF28230.1"/>
    </source>
</evidence>
<dbReference type="Proteomes" id="UP000034037">
    <property type="component" value="Chromosome"/>
</dbReference>
<evidence type="ECO:0000313" key="2">
    <source>
        <dbReference type="Proteomes" id="UP000034037"/>
    </source>
</evidence>
<protein>
    <submittedName>
        <fullName evidence="1">Uncharacterized protein</fullName>
    </submittedName>
</protein>
<reference evidence="1 2" key="1">
    <citation type="submission" date="2015-04" db="EMBL/GenBank/DDBJ databases">
        <title>Complete Genome Sequence of Brevibacterium flavum ATCC 15168.</title>
        <authorList>
            <person name="Ahn J."/>
            <person name="Park G."/>
            <person name="Jeon W."/>
            <person name="Jang Y."/>
            <person name="Jang M."/>
            <person name="Lee H."/>
            <person name="Lee H."/>
        </authorList>
    </citation>
    <scope>NUCLEOTIDE SEQUENCE [LARGE SCALE GENOMIC DNA]</scope>
    <source>
        <strain evidence="1 2">ATCC 15168</strain>
    </source>
</reference>